<dbReference type="GO" id="GO:0016829">
    <property type="term" value="F:lyase activity"/>
    <property type="evidence" value="ECO:0007669"/>
    <property type="project" value="UniProtKB-KW"/>
</dbReference>
<accession>A0A6C2YW20</accession>
<keyword evidence="3" id="KW-1133">Transmembrane helix</keyword>
<dbReference type="InterPro" id="IPR004155">
    <property type="entry name" value="PBS_lyase_HEAT"/>
</dbReference>
<dbReference type="PROSITE" id="PS50077">
    <property type="entry name" value="HEAT_REPEAT"/>
    <property type="match status" value="1"/>
</dbReference>
<keyword evidence="4" id="KW-0456">Lyase</keyword>
<keyword evidence="3" id="KW-0472">Membrane</keyword>
<dbReference type="PANTHER" id="PTHR12697:SF5">
    <property type="entry name" value="DEOXYHYPUSINE HYDROXYLASE"/>
    <property type="match status" value="1"/>
</dbReference>
<dbReference type="InParanoid" id="A0A6C2YW20"/>
<evidence type="ECO:0008006" key="6">
    <source>
        <dbReference type="Google" id="ProtNLM"/>
    </source>
</evidence>
<dbReference type="Pfam" id="PF13646">
    <property type="entry name" value="HEAT_2"/>
    <property type="match status" value="4"/>
</dbReference>
<dbReference type="PANTHER" id="PTHR12697">
    <property type="entry name" value="PBS LYASE HEAT-LIKE PROTEIN"/>
    <property type="match status" value="1"/>
</dbReference>
<sequence>MRMLSTIDEKLVQYAHLFGANRLDPRERYRRLGLVFFGLYLLVMVPIPGFSLLPLTAAYLGVIAIGRAWVKNEKTRTEIARKYVDGDPDSMPDLRGTALVAASQLLLIFPLLFAEVRRDFGWFAAPDDIRFVNWLWFTFDKTYLKALPDVTLLYGISLHDDRIEFASSMGKHLVLFSRLTFDYMLIQGILRVFSIRSTVAETIRALPRDREMILRLGKRALHPLIWALQEGEYSVRVAAARTLGELGDPRALEPLLEALNDSKSTVRQAALESLAKLGCLTSVTPLMPLVHDADDDVRIAVVALLSQMNRPASARVLLGALNDRNPEVRSLAVQGLIHQGDRGSMESLLPMLNDESLEVRAAVAEAIGRLGDALIVERATPQLLAALADPIEPELLRVAAAQTLGQLRIAAAVDPLMATLAEESVALRLASLSALGQLGDRKAVPALLKLTHREDDAEIVAKALQALGQLADDRALPAFLTGLQALEAEVRLAAVLGAAQLGSPKAVPDLLELLADPEFVVRLEVIRCLPQFASDRVVEALQERLPEETTPEIQQAIITALEQIAQANAEESPPTESPGEANGATSVQPSAKVAPPAPESARESGTV</sequence>
<dbReference type="RefSeq" id="WP_162660065.1">
    <property type="nucleotide sequence ID" value="NZ_LR593887.1"/>
</dbReference>
<gene>
    <name evidence="4" type="ORF">GMBLW1_41310</name>
</gene>
<dbReference type="InterPro" id="IPR000225">
    <property type="entry name" value="Armadillo"/>
</dbReference>
<dbReference type="InterPro" id="IPR011989">
    <property type="entry name" value="ARM-like"/>
</dbReference>
<evidence type="ECO:0000313" key="5">
    <source>
        <dbReference type="Proteomes" id="UP000464378"/>
    </source>
</evidence>
<dbReference type="GO" id="GO:0016491">
    <property type="term" value="F:oxidoreductase activity"/>
    <property type="evidence" value="ECO:0007669"/>
    <property type="project" value="TreeGrafter"/>
</dbReference>
<keyword evidence="5" id="KW-1185">Reference proteome</keyword>
<evidence type="ECO:0000313" key="4">
    <source>
        <dbReference type="EMBL" id="VIP05062.1"/>
    </source>
</evidence>
<dbReference type="InterPro" id="IPR016024">
    <property type="entry name" value="ARM-type_fold"/>
</dbReference>
<dbReference type="Proteomes" id="UP000464378">
    <property type="component" value="Chromosome"/>
</dbReference>
<dbReference type="InterPro" id="IPR021133">
    <property type="entry name" value="HEAT_type_2"/>
</dbReference>
<dbReference type="EMBL" id="LR593887">
    <property type="protein sequence ID" value="VTS07480.1"/>
    <property type="molecule type" value="Genomic_DNA"/>
</dbReference>
<evidence type="ECO:0000256" key="1">
    <source>
        <dbReference type="ARBA" id="ARBA00045876"/>
    </source>
</evidence>
<dbReference type="SMART" id="SM00185">
    <property type="entry name" value="ARM"/>
    <property type="match status" value="5"/>
</dbReference>
<dbReference type="KEGG" id="tim:GMBLW1_41310"/>
<dbReference type="SUPFAM" id="SSF48371">
    <property type="entry name" value="ARM repeat"/>
    <property type="match status" value="1"/>
</dbReference>
<evidence type="ECO:0000256" key="2">
    <source>
        <dbReference type="SAM" id="MobiDB-lite"/>
    </source>
</evidence>
<comment type="function">
    <text evidence="1">Catalyzes the hydroxylation of the N(6)-(4-aminobutyl)-L-lysine intermediate produced by deoxyhypusine synthase/DHPS on a critical lysine of the eukaryotic translation initiation factor 5A/eIF-5A. This is the second step of the post-translational modification of that lysine into an unusual amino acid residue named hypusine. Hypusination is unique to mature eIF-5A factor and is essential for its function.</text>
</comment>
<dbReference type="AlphaFoldDB" id="A0A6C2YW20"/>
<dbReference type="Gene3D" id="1.25.10.10">
    <property type="entry name" value="Leucine-rich Repeat Variant"/>
    <property type="match status" value="3"/>
</dbReference>
<reference evidence="4" key="1">
    <citation type="submission" date="2019-04" db="EMBL/GenBank/DDBJ databases">
        <authorList>
            <consortium name="Science for Life Laboratories"/>
        </authorList>
    </citation>
    <scope>NUCLEOTIDE SEQUENCE</scope>
    <source>
        <strain evidence="4">MBLW1</strain>
    </source>
</reference>
<protein>
    <recommendedName>
        <fullName evidence="6">HEAT repeat domain-containing protein</fullName>
    </recommendedName>
</protein>
<feature type="region of interest" description="Disordered" evidence="2">
    <location>
        <begin position="564"/>
        <end position="607"/>
    </location>
</feature>
<organism evidence="4">
    <name type="scientific">Tuwongella immobilis</name>
    <dbReference type="NCBI Taxonomy" id="692036"/>
    <lineage>
        <taxon>Bacteria</taxon>
        <taxon>Pseudomonadati</taxon>
        <taxon>Planctomycetota</taxon>
        <taxon>Planctomycetia</taxon>
        <taxon>Gemmatales</taxon>
        <taxon>Gemmataceae</taxon>
        <taxon>Tuwongella</taxon>
    </lineage>
</organism>
<keyword evidence="3" id="KW-0812">Transmembrane</keyword>
<proteinExistence type="predicted"/>
<dbReference type="EMBL" id="LR586016">
    <property type="protein sequence ID" value="VIP05062.1"/>
    <property type="molecule type" value="Genomic_DNA"/>
</dbReference>
<evidence type="ECO:0000256" key="3">
    <source>
        <dbReference type="SAM" id="Phobius"/>
    </source>
</evidence>
<dbReference type="PROSITE" id="PS50176">
    <property type="entry name" value="ARM_REPEAT"/>
    <property type="match status" value="1"/>
</dbReference>
<feature type="transmembrane region" description="Helical" evidence="3">
    <location>
        <begin position="32"/>
        <end position="53"/>
    </location>
</feature>
<dbReference type="SMART" id="SM00567">
    <property type="entry name" value="EZ_HEAT"/>
    <property type="match status" value="10"/>
</dbReference>
<name>A0A6C2YW20_9BACT</name>